<reference evidence="1 2" key="1">
    <citation type="submission" date="2018-10" db="EMBL/GenBank/DDBJ databases">
        <title>Histidinibacterium lentulum gen. nov., sp. nov., a marine bacterium from the culture broth of Picochlorum sp. 122.</title>
        <authorList>
            <person name="Wang G."/>
        </authorList>
    </citation>
    <scope>NUCLEOTIDE SEQUENCE [LARGE SCALE GENOMIC DNA]</scope>
    <source>
        <strain evidence="1 2">B17</strain>
    </source>
</reference>
<proteinExistence type="predicted"/>
<dbReference type="OrthoDB" id="7869201at2"/>
<organism evidence="1 2">
    <name type="scientific">Histidinibacterium lentulum</name>
    <dbReference type="NCBI Taxonomy" id="2480588"/>
    <lineage>
        <taxon>Bacteria</taxon>
        <taxon>Pseudomonadati</taxon>
        <taxon>Pseudomonadota</taxon>
        <taxon>Alphaproteobacteria</taxon>
        <taxon>Rhodobacterales</taxon>
        <taxon>Paracoccaceae</taxon>
        <taxon>Histidinibacterium</taxon>
    </lineage>
</organism>
<protein>
    <submittedName>
        <fullName evidence="1">Antifreeze protein</fullName>
    </submittedName>
</protein>
<evidence type="ECO:0000313" key="1">
    <source>
        <dbReference type="EMBL" id="ROT99033.1"/>
    </source>
</evidence>
<dbReference type="RefSeq" id="WP_123643216.1">
    <property type="nucleotide sequence ID" value="NZ_ML119088.1"/>
</dbReference>
<dbReference type="AlphaFoldDB" id="A0A3N2QUY1"/>
<name>A0A3N2QUY1_9RHOB</name>
<gene>
    <name evidence="1" type="ORF">EAT49_15540</name>
</gene>
<keyword evidence="2" id="KW-1185">Reference proteome</keyword>
<comment type="caution">
    <text evidence="1">The sequence shown here is derived from an EMBL/GenBank/DDBJ whole genome shotgun (WGS) entry which is preliminary data.</text>
</comment>
<dbReference type="Proteomes" id="UP000268016">
    <property type="component" value="Unassembled WGS sequence"/>
</dbReference>
<accession>A0A3N2QUY1</accession>
<evidence type="ECO:0000313" key="2">
    <source>
        <dbReference type="Proteomes" id="UP000268016"/>
    </source>
</evidence>
<dbReference type="EMBL" id="RDRB01000008">
    <property type="protein sequence ID" value="ROT99033.1"/>
    <property type="molecule type" value="Genomic_DNA"/>
</dbReference>
<sequence length="98" mass="10461">MMGPADYVRLSTLWWRLASESQTVIAYRLIDAAGLRGRPPSELARAMAEKPGAFVEATLAATGAAMAGHRPDQIATAAMTRLQAHTSGNAARLRRGRA</sequence>